<feature type="transmembrane region" description="Helical" evidence="1">
    <location>
        <begin position="59"/>
        <end position="83"/>
    </location>
</feature>
<dbReference type="AlphaFoldDB" id="A0A090Q9S8"/>
<evidence type="ECO:0000313" key="3">
    <source>
        <dbReference type="Proteomes" id="UP000029226"/>
    </source>
</evidence>
<sequence>MKLYVKNGNQKIYLRYTAPSRNELAQRIGGYYFTLNGLNYNVNQVFAEKESSNTVAGGVIGGAIGLFGGPIGFLAGALVGGLIGNSSESKEEQEVNYFNRSRL</sequence>
<reference evidence="2 3" key="1">
    <citation type="journal article" date="2014" name="Genome Announc.">
        <title>Draft Genome Sequences of Marine Flavobacterium Nonlabens Strains NR17, NR24, NR27, NR32, NR33, and Ara13.</title>
        <authorList>
            <person name="Nakanishi M."/>
            <person name="Meirelles P."/>
            <person name="Suzuki R."/>
            <person name="Takatani N."/>
            <person name="Mino S."/>
            <person name="Suda W."/>
            <person name="Oshima K."/>
            <person name="Hattori M."/>
            <person name="Ohkuma M."/>
            <person name="Hosokawa M."/>
            <person name="Miyashita K."/>
            <person name="Thompson F.L."/>
            <person name="Niwa A."/>
            <person name="Sawabe T."/>
            <person name="Sawabe T."/>
        </authorList>
    </citation>
    <scope>NUCLEOTIDE SEQUENCE [LARGE SCALE GENOMIC DNA]</scope>
    <source>
        <strain evidence="3">JCM19314</strain>
    </source>
</reference>
<name>A0A090Q9S8_NONUL</name>
<keyword evidence="1" id="KW-1133">Transmembrane helix</keyword>
<proteinExistence type="predicted"/>
<dbReference type="Proteomes" id="UP000029226">
    <property type="component" value="Unassembled WGS sequence"/>
</dbReference>
<evidence type="ECO:0000313" key="2">
    <source>
        <dbReference type="EMBL" id="GAK99760.1"/>
    </source>
</evidence>
<evidence type="ECO:0008006" key="4">
    <source>
        <dbReference type="Google" id="ProtNLM"/>
    </source>
</evidence>
<keyword evidence="1" id="KW-0472">Membrane</keyword>
<evidence type="ECO:0000256" key="1">
    <source>
        <dbReference type="SAM" id="Phobius"/>
    </source>
</evidence>
<gene>
    <name evidence="2" type="ORF">JCM19314_945</name>
</gene>
<organism evidence="2 3">
    <name type="scientific">Nonlabens ulvanivorans</name>
    <name type="common">Persicivirga ulvanivorans</name>
    <dbReference type="NCBI Taxonomy" id="906888"/>
    <lineage>
        <taxon>Bacteria</taxon>
        <taxon>Pseudomonadati</taxon>
        <taxon>Bacteroidota</taxon>
        <taxon>Flavobacteriia</taxon>
        <taxon>Flavobacteriales</taxon>
        <taxon>Flavobacteriaceae</taxon>
        <taxon>Nonlabens</taxon>
    </lineage>
</organism>
<accession>A0A090Q9S8</accession>
<dbReference type="EMBL" id="BBMM01000003">
    <property type="protein sequence ID" value="GAK99760.1"/>
    <property type="molecule type" value="Genomic_DNA"/>
</dbReference>
<protein>
    <recommendedName>
        <fullName evidence="4">Glycine zipper domain-containing protein</fullName>
    </recommendedName>
</protein>
<comment type="caution">
    <text evidence="2">The sequence shown here is derived from an EMBL/GenBank/DDBJ whole genome shotgun (WGS) entry which is preliminary data.</text>
</comment>
<keyword evidence="1" id="KW-0812">Transmembrane</keyword>